<reference evidence="3 4" key="1">
    <citation type="journal article" date="2018" name="Front. Microbiol.">
        <title>Discovery of Phloeophagus Beetles as a Source of Pseudomonas Strains That Produce Potentially New Bioactive Substances and Description of Pseudomonas bohemica sp. nov.</title>
        <authorList>
            <person name="Saati-Santamaria Z."/>
            <person name="Lopez-Mondejar R."/>
            <person name="Jimenez-Gomez A."/>
            <person name="Diez-Mendez A."/>
            <person name="Vetrovsky T."/>
            <person name="Igual J.M."/>
            <person name="Velazquez E."/>
            <person name="Kolarik M."/>
            <person name="Rivas R."/>
            <person name="Garcia-Fraile P."/>
        </authorList>
    </citation>
    <scope>NUCLEOTIDE SEQUENCE [LARGE SCALE GENOMIC DNA]</scope>
    <source>
        <strain evidence="1 4">A2-NA12</strain>
        <strain evidence="2 3">A2-NA13</strain>
    </source>
</reference>
<dbReference type="Proteomes" id="UP000282672">
    <property type="component" value="Unassembled WGS sequence"/>
</dbReference>
<evidence type="ECO:0000313" key="4">
    <source>
        <dbReference type="Proteomes" id="UP000282672"/>
    </source>
</evidence>
<accession>A0A3L8CRB3</accession>
<name>A0A3L8CRB3_9PSED</name>
<dbReference type="AlphaFoldDB" id="A0A3L8CRB3"/>
<organism evidence="1 4">
    <name type="scientific">Pseudomonas prosekii</name>
    <dbReference type="NCBI Taxonomy" id="1148509"/>
    <lineage>
        <taxon>Bacteria</taxon>
        <taxon>Pseudomonadati</taxon>
        <taxon>Pseudomonadota</taxon>
        <taxon>Gammaproteobacteria</taxon>
        <taxon>Pseudomonadales</taxon>
        <taxon>Pseudomonadaceae</taxon>
        <taxon>Pseudomonas</taxon>
    </lineage>
</organism>
<evidence type="ECO:0000313" key="1">
    <source>
        <dbReference type="EMBL" id="RLU10792.1"/>
    </source>
</evidence>
<evidence type="ECO:0000313" key="2">
    <source>
        <dbReference type="EMBL" id="RLU12320.1"/>
    </source>
</evidence>
<gene>
    <name evidence="1" type="ORF">CS076_11940</name>
    <name evidence="2" type="ORF">CS078_01055</name>
</gene>
<comment type="caution">
    <text evidence="1">The sequence shown here is derived from an EMBL/GenBank/DDBJ whole genome shotgun (WGS) entry which is preliminary data.</text>
</comment>
<dbReference type="EMBL" id="PEGA01000010">
    <property type="protein sequence ID" value="RLU10792.1"/>
    <property type="molecule type" value="Genomic_DNA"/>
</dbReference>
<keyword evidence="3" id="KW-1185">Reference proteome</keyword>
<evidence type="ECO:0000313" key="3">
    <source>
        <dbReference type="Proteomes" id="UP000282140"/>
    </source>
</evidence>
<proteinExistence type="predicted"/>
<sequence length="220" mass="23362">MSFNLIFGLNDRVSTALRIFARYRHELQRRSAEAGSAADFDGFARSLGIDLIGQYARLGEAQVAFDFRRAEDFIDVDATVDRQAADGAGTTESAALFDVDVASDFPAINEPPGGNGSAHYLAGVGEITVSQHHHAVGEIALAVQRPSACGGVETVEILSVAQNAALSSVEMNGVDPATTLRPAFHAATVFHDDQIVGVRSFDNAVRRVDLLFGRTVSGAE</sequence>
<protein>
    <submittedName>
        <fullName evidence="1">Uncharacterized protein</fullName>
    </submittedName>
</protein>
<dbReference type="EMBL" id="PEGB01000001">
    <property type="protein sequence ID" value="RLU12320.1"/>
    <property type="molecule type" value="Genomic_DNA"/>
</dbReference>
<dbReference type="Proteomes" id="UP000282140">
    <property type="component" value="Unassembled WGS sequence"/>
</dbReference>